<dbReference type="Proteomes" id="UP000030661">
    <property type="component" value="Unassembled WGS sequence"/>
</dbReference>
<dbReference type="AlphaFoldDB" id="A0A081C9K2"/>
<dbReference type="InterPro" id="IPR016166">
    <property type="entry name" value="FAD-bd_PCMH"/>
</dbReference>
<dbReference type="PROSITE" id="PS51387">
    <property type="entry name" value="FAD_PCMH"/>
    <property type="match status" value="1"/>
</dbReference>
<evidence type="ECO:0000313" key="2">
    <source>
        <dbReference type="EMBL" id="GAK61257.1"/>
    </source>
</evidence>
<dbReference type="SMART" id="SM01092">
    <property type="entry name" value="CO_deh_flav_C"/>
    <property type="match status" value="1"/>
</dbReference>
<dbReference type="InterPro" id="IPR036683">
    <property type="entry name" value="CO_DH_flav_C_dom_sf"/>
</dbReference>
<dbReference type="Gene3D" id="3.30.390.50">
    <property type="entry name" value="CO dehydrogenase flavoprotein, C-terminal domain"/>
    <property type="match status" value="1"/>
</dbReference>
<dbReference type="STRING" id="1499967.U27_01157"/>
<reference evidence="2" key="1">
    <citation type="journal article" date="2015" name="PeerJ">
        <title>First genomic representation of candidate bacterial phylum KSB3 points to enhanced environmental sensing as a trigger of wastewater bulking.</title>
        <authorList>
            <person name="Sekiguchi Y."/>
            <person name="Ohashi A."/>
            <person name="Parks D.H."/>
            <person name="Yamauchi T."/>
            <person name="Tyson G.W."/>
            <person name="Hugenholtz P."/>
        </authorList>
    </citation>
    <scope>NUCLEOTIDE SEQUENCE [LARGE SCALE GENOMIC DNA]</scope>
</reference>
<feature type="domain" description="FAD-binding PCMH-type" evidence="1">
    <location>
        <begin position="2"/>
        <end position="178"/>
    </location>
</feature>
<dbReference type="HOGENOM" id="CLU_058050_0_1_0"/>
<dbReference type="PANTHER" id="PTHR42659:SF9">
    <property type="entry name" value="XANTHINE DEHYDROGENASE FAD-BINDING SUBUNIT XDHB-RELATED"/>
    <property type="match status" value="1"/>
</dbReference>
<dbReference type="eggNOG" id="COG1319">
    <property type="taxonomic scope" value="Bacteria"/>
</dbReference>
<gene>
    <name evidence="2" type="ORF">U27_01157</name>
</gene>
<dbReference type="GO" id="GO:0071949">
    <property type="term" value="F:FAD binding"/>
    <property type="evidence" value="ECO:0007669"/>
    <property type="project" value="InterPro"/>
</dbReference>
<dbReference type="PANTHER" id="PTHR42659">
    <property type="entry name" value="XANTHINE DEHYDROGENASE SUBUNIT C-RELATED"/>
    <property type="match status" value="1"/>
</dbReference>
<evidence type="ECO:0000259" key="1">
    <source>
        <dbReference type="PROSITE" id="PS51387"/>
    </source>
</evidence>
<dbReference type="Gene3D" id="3.30.465.10">
    <property type="match status" value="1"/>
</dbReference>
<proteinExistence type="predicted"/>
<dbReference type="InterPro" id="IPR036318">
    <property type="entry name" value="FAD-bd_PCMH-like_sf"/>
</dbReference>
<organism evidence="2">
    <name type="scientific">Vecturithrix granuli</name>
    <dbReference type="NCBI Taxonomy" id="1499967"/>
    <lineage>
        <taxon>Bacteria</taxon>
        <taxon>Candidatus Moduliflexota</taxon>
        <taxon>Candidatus Vecturitrichia</taxon>
        <taxon>Candidatus Vecturitrichales</taxon>
        <taxon>Candidatus Vecturitrichaceae</taxon>
        <taxon>Candidatus Vecturithrix</taxon>
    </lineage>
</organism>
<dbReference type="Gene3D" id="3.30.43.10">
    <property type="entry name" value="Uridine Diphospho-n-acetylenolpyruvylglucosamine Reductase, domain 2"/>
    <property type="match status" value="1"/>
</dbReference>
<dbReference type="InterPro" id="IPR005107">
    <property type="entry name" value="CO_DH_flav_C"/>
</dbReference>
<dbReference type="InterPro" id="IPR016169">
    <property type="entry name" value="FAD-bd_PCMH_sub2"/>
</dbReference>
<accession>A0A081C9K2</accession>
<dbReference type="InterPro" id="IPR051312">
    <property type="entry name" value="Diverse_Substr_Oxidored"/>
</dbReference>
<dbReference type="Pfam" id="PF00941">
    <property type="entry name" value="FAD_binding_5"/>
    <property type="match status" value="1"/>
</dbReference>
<sequence>MPVPREFEYVKPATLDNALALLAEYGARARILAGGTDLCLKIKEASETPEMLIDIKGLQELTALDYAENQLRIGAAVPFTRLIESPLVQERFPLLRDASATVGSVGIRNRATMGGNICSAVPSLDSGPALLVHEAVAHVKSRQGERRVPLLDWFVGPKRSALQPDEILTAISVPTPPKKAGACYVKLGRYAGEDLAQAGVGVLALEGHEYRIAFCAVGPVPTRARKIEALLQGNKLSEPVLKEAKALVPEEIAPISDIRSSKEYRTMMIKVMLERGLQAAVSALRGGRSEHGAIWV</sequence>
<name>A0A081C9K2_VECG1</name>
<protein>
    <submittedName>
        <fullName evidence="2">Putative dehydrogenase, FAD binding subunit, medium chain</fullName>
    </submittedName>
</protein>
<keyword evidence="3" id="KW-1185">Reference proteome</keyword>
<dbReference type="Pfam" id="PF03450">
    <property type="entry name" value="CO_deh_flav_C"/>
    <property type="match status" value="1"/>
</dbReference>
<dbReference type="GO" id="GO:0016491">
    <property type="term" value="F:oxidoreductase activity"/>
    <property type="evidence" value="ECO:0007669"/>
    <property type="project" value="InterPro"/>
</dbReference>
<evidence type="ECO:0000313" key="3">
    <source>
        <dbReference type="Proteomes" id="UP000030661"/>
    </source>
</evidence>
<dbReference type="SUPFAM" id="SSF55447">
    <property type="entry name" value="CO dehydrogenase flavoprotein C-terminal domain-like"/>
    <property type="match status" value="1"/>
</dbReference>
<dbReference type="InterPro" id="IPR002346">
    <property type="entry name" value="Mopterin_DH_FAD-bd"/>
</dbReference>
<dbReference type="InterPro" id="IPR016167">
    <property type="entry name" value="FAD-bd_PCMH_sub1"/>
</dbReference>
<dbReference type="EMBL" id="DF820478">
    <property type="protein sequence ID" value="GAK61257.1"/>
    <property type="molecule type" value="Genomic_DNA"/>
</dbReference>
<dbReference type="SUPFAM" id="SSF56176">
    <property type="entry name" value="FAD-binding/transporter-associated domain-like"/>
    <property type="match status" value="1"/>
</dbReference>